<dbReference type="Proteomes" id="UP000078492">
    <property type="component" value="Unassembled WGS sequence"/>
</dbReference>
<feature type="region of interest" description="Disordered" evidence="2">
    <location>
        <begin position="1316"/>
        <end position="1343"/>
    </location>
</feature>
<feature type="compositionally biased region" description="Basic and acidic residues" evidence="2">
    <location>
        <begin position="1109"/>
        <end position="1143"/>
    </location>
</feature>
<evidence type="ECO:0000313" key="3">
    <source>
        <dbReference type="EMBL" id="KYN12983.1"/>
    </source>
</evidence>
<evidence type="ECO:0000313" key="4">
    <source>
        <dbReference type="Proteomes" id="UP000078492"/>
    </source>
</evidence>
<feature type="coiled-coil region" evidence="1">
    <location>
        <begin position="1919"/>
        <end position="1946"/>
    </location>
</feature>
<sequence>MKYPSGIGEQSHPAADCLFRYLKVSSVSDGVHSLTIEKGREGVVEEWATLEVDGNRNYSMNKSVMISDEKSSAALNRFLEDVLNAQNDLKWIDHVTRHINHRTRLNDPLAHTNQHSTVSINTRNILERDDIGYGSRLRGKRGFDRNYETMWMLQKKYGRKSTRDVPQRVYLDNDMTFNADNALYQSHGTLDRAVYEKGTIVDQPLKDWTGKKNFHSSRDWSNSNENPKVTNGKSTWLRDYESPENLVNSDSSKDEKLHAELRDQFEVSLHDPIHANDLTALRRSPVAIRNGKTRNVPLSLESLKRTILELRDSLMLGYKRRNIIPKRESNWWDEPRSTAEMYNFRGDLDNYLDKETMRRLKRAKNVDNEDESDSKLFQEVEFGETYFRKGNSKESHDRSKRSRRSFIDDSNYTNHQKDIPENNRYRKIEIINNVLKNITTIRNTEEVVTELYSSLSNDGKNSVNASNKMNITDSQNFLDKGFFSNNHFNNLTIIPKANKTNIFELKYSPSTELYLNDHSFDNKSLFVIKIDLQTHLPEHITKNEVPNTSLKKIGQRSTIKRILKTIDHTAENPTNSPDFGKRAFTNLIDFSINDSAYDFGKSLKYRSDGEKLGSAAQKISRLSIDDEQSKGAEKEFPKGNMSHGFGIGTDESWSCVVTTTVATKEREIEADGTQNRESIPGVIKIFEPRGRLYQKQEAETTTRLSRQMGKDGMSVAKMKTNEDEVDESRNTNAREDSLTSLIDSVTNTTMKPETAYINISETGESIILKDLTPVTVDNDLRKQQQMVPPLSVENSNANKSNGNLDTDKIDIRVLGSNGNETMNVKEGTRTIMEAHEYHKSDNNLQRKLLWISTISGDGETGDSSIKSMGSVFSIATKSHIENVNENRQQNKITDSANLGKILTRNKREDKAEESRMQDALNSQIAETNHNARYKQSVYPYKNIDTNNEAENAAAEKEAAINYDESNEEYQNQNVEELKGLYNDREDVVEDNAVERNKEGQSSFRQQIDPVRAKVDMLIKQKLDKKKDKDSRNYRRKRHSMLDMVEYYDYDDDEEQERDAPINEQGAVNKDNKFSINAKIKRAGKSSCKSGDLGKKKNENAEAVMKEELRKAKAKNKEPKEEIVVDLGERKNKTTKKDQSDRKPLSSLGSSFENMFNEERQLLSKENLGKIRQSKDFANDVYHEESAAAKSKWLDQPFEDRSASSKKNSELLLDNKKKTLNEPLEYISNADVNPNVVKNILLDIQPIKIMDQSKELENSKDFYEDFENDRSEDYYYQENDSNNVEFLYEELKNLYDWPDGELKSRSRLRGDQRLRYESDDMLDTNPSQLQPLNDRFLSSSQNDKTQKRFQSIDASLMNSNSTLASNYFALKVMHDMFKGDIEQSSTEENLPSSFSVRTTAKSKVSTVSEDKNVPLPEGRPVIDTDSETPYENTKYIESKTHELLKRNLNLEEQAAISSQDLYESFVESPYWHDDSDVKVRLGRGLKAIDNTIISDLLDAENTTFLQTFHDNSSKSQNWDNNTITNSFNVFNNNNHDVSERRAKNVQESILMNTINMDGDDLEGAEQKYVNNQTRIRRAAVLYRTFYDNLNQNKHDYDETSRNLVNQFHSPNIVENQFDEPYDAYEIGNWNSDTQNRDRYSKIPRTNTRKKEKSGKGNKKDKHSSKKHAKKSSSHSSSNRNRRHHTQRSDMSKNRGDLKQKNKAEVSPLIRRTKVQKNKIAEQGLLRAKMNEAMGEKVFYENADDQSTVKPEMDDARRKEITLLFAADNIDDESQMDVALHGELAGKIVEQIFEQASKGSCCVKKNDRLKSVLGPGFQRDHKTKDVIRGNIYQERLDKDGTNHTEMMKKVMGLLDTLILNEVQKKTCVTLSPDMREFLGWMLEMDREEESLEEAPMLPLVREKIIPEQDTGRKFLFDSTVEQEGERNINDLQKKVRILETLVKEYNALTAKEKTKVQTVHDYLSQQLNLLLQYIEAQETAETKGKPTSMFGAAKARTGNILQYQSAVPNVINASHSMTKDAFSLPIDSHNLLRFNNSFETIDKQLHDSHGAFGRRETRSVDNIPPKRRRRRKTKRQRLRNQKKNKNHRQSKQRHNEHRRHLDHVGSSLGYRKSRQKRANPKENDQALLYYLDYEKPRIYDSFDLLDAKLKRKRKKRKRELIDKKNVALETDRILDLLPIKGKNRMEDEVILLNKREAWKRENEEQLEEVAFGKDMRNTTKRERERFEKLTEGDKHKPPSINETSSRMKREDIIHKTSTGESTDRSIKSHAAFKIRDGDSWNNLKINNVNGVKSENKLELVERRINVFADNKTDAAIDSAATEVSAEEKLATNAGANNQIKGKLRAINRETKIDKADGSTSFVNLTRNAKPRVSEERQKVSVTEKEADDNAVKLNRATNYRREEIDPEIELKNLRQGREKKIYDVANWKTGDYFYDDDNLSRNKLREKYMAKLDKLGDLDMDPENNFVLLRLRNNKWLNDVEWKLLPIIKQSPYDDYALPRIRLIEKETPIASNIKDVQSQSNSYLISPKFWQRKHRKRNSVFDISPIFQITDSDHFPRKIHRKAKRASEITRFKDLQVDPKIILKVQRLSRPWHNKRSNGVAEFGLPFVPKNPNREFREILRSRNHPELGDRVIYDAVGLQLPVWPYQYYDDFTDSSTFHFVPDNHERGNEVYQYPAETYLEYGPFKKRRAHDANQRFTRRNRFRLKTSEGEDTNNFPMNNLTNKSSKSRFSQEKFRVKSATAALANDEDYFVSGETKYTGKNARKIENETKTELTE</sequence>
<feature type="compositionally biased region" description="Basic and acidic residues" evidence="2">
    <location>
        <begin position="2047"/>
        <end position="2057"/>
    </location>
</feature>
<feature type="region of interest" description="Disordered" evidence="2">
    <location>
        <begin position="1624"/>
        <end position="1710"/>
    </location>
</feature>
<feature type="compositionally biased region" description="Polar residues" evidence="2">
    <location>
        <begin position="1323"/>
        <end position="1343"/>
    </location>
</feature>
<organism evidence="3 4">
    <name type="scientific">Trachymyrmex cornetzi</name>
    <dbReference type="NCBI Taxonomy" id="471704"/>
    <lineage>
        <taxon>Eukaryota</taxon>
        <taxon>Metazoa</taxon>
        <taxon>Ecdysozoa</taxon>
        <taxon>Arthropoda</taxon>
        <taxon>Hexapoda</taxon>
        <taxon>Insecta</taxon>
        <taxon>Pterygota</taxon>
        <taxon>Neoptera</taxon>
        <taxon>Endopterygota</taxon>
        <taxon>Hymenoptera</taxon>
        <taxon>Apocrita</taxon>
        <taxon>Aculeata</taxon>
        <taxon>Formicoidea</taxon>
        <taxon>Formicidae</taxon>
        <taxon>Myrmicinae</taxon>
        <taxon>Trachymyrmex</taxon>
    </lineage>
</organism>
<feature type="compositionally biased region" description="Basic residues" evidence="2">
    <location>
        <begin position="1645"/>
        <end position="1671"/>
    </location>
</feature>
<feature type="compositionally biased region" description="Basic and acidic residues" evidence="2">
    <location>
        <begin position="2763"/>
        <end position="2775"/>
    </location>
</feature>
<evidence type="ECO:0000256" key="2">
    <source>
        <dbReference type="SAM" id="MobiDB-lite"/>
    </source>
</evidence>
<feature type="region of interest" description="Disordered" evidence="2">
    <location>
        <begin position="2047"/>
        <end position="2119"/>
    </location>
</feature>
<feature type="region of interest" description="Disordered" evidence="2">
    <location>
        <begin position="1404"/>
        <end position="1426"/>
    </location>
</feature>
<gene>
    <name evidence="3" type="ORF">ALC57_14829</name>
</gene>
<dbReference type="STRING" id="471704.A0A151IXN5"/>
<feature type="region of interest" description="Disordered" evidence="2">
    <location>
        <begin position="2708"/>
        <end position="2728"/>
    </location>
</feature>
<feature type="compositionally biased region" description="Basic and acidic residues" evidence="2">
    <location>
        <begin position="1685"/>
        <end position="1702"/>
    </location>
</feature>
<feature type="compositionally biased region" description="Basic and acidic residues" evidence="2">
    <location>
        <begin position="2218"/>
        <end position="2234"/>
    </location>
</feature>
<keyword evidence="1" id="KW-0175">Coiled coil</keyword>
<keyword evidence="4" id="KW-1185">Reference proteome</keyword>
<feature type="compositionally biased region" description="Basic and acidic residues" evidence="2">
    <location>
        <begin position="625"/>
        <end position="637"/>
    </location>
</feature>
<feature type="compositionally biased region" description="Polar residues" evidence="2">
    <location>
        <begin position="219"/>
        <end position="234"/>
    </location>
</feature>
<feature type="region of interest" description="Disordered" evidence="2">
    <location>
        <begin position="2218"/>
        <end position="2243"/>
    </location>
</feature>
<reference evidence="3 4" key="1">
    <citation type="submission" date="2015-09" db="EMBL/GenBank/DDBJ databases">
        <title>Trachymyrmex cornetzi WGS genome.</title>
        <authorList>
            <person name="Nygaard S."/>
            <person name="Hu H."/>
            <person name="Boomsma J."/>
            <person name="Zhang G."/>
        </authorList>
    </citation>
    <scope>NUCLEOTIDE SEQUENCE [LARGE SCALE GENOMIC DNA]</scope>
    <source>
        <strain evidence="3">Tcor2-1</strain>
        <tissue evidence="3">Whole body</tissue>
    </source>
</reference>
<feature type="compositionally biased region" description="Polar residues" evidence="2">
    <location>
        <begin position="2712"/>
        <end position="2728"/>
    </location>
</feature>
<feature type="region of interest" description="Disordered" evidence="2">
    <location>
        <begin position="1109"/>
        <end position="1150"/>
    </location>
</feature>
<feature type="region of interest" description="Disordered" evidence="2">
    <location>
        <begin position="2754"/>
        <end position="2775"/>
    </location>
</feature>
<feature type="region of interest" description="Disordered" evidence="2">
    <location>
        <begin position="389"/>
        <end position="418"/>
    </location>
</feature>
<feature type="region of interest" description="Disordered" evidence="2">
    <location>
        <begin position="625"/>
        <end position="644"/>
    </location>
</feature>
<dbReference type="EMBL" id="KQ980796">
    <property type="protein sequence ID" value="KYN12983.1"/>
    <property type="molecule type" value="Genomic_DNA"/>
</dbReference>
<feature type="compositionally biased region" description="Basic residues" evidence="2">
    <location>
        <begin position="2063"/>
        <end position="2099"/>
    </location>
</feature>
<accession>A0A151IXN5</accession>
<name>A0A151IXN5_9HYME</name>
<evidence type="ECO:0000256" key="1">
    <source>
        <dbReference type="SAM" id="Coils"/>
    </source>
</evidence>
<proteinExistence type="predicted"/>
<protein>
    <submittedName>
        <fullName evidence="3">Uncharacterized protein</fullName>
    </submittedName>
</protein>
<feature type="region of interest" description="Disordered" evidence="2">
    <location>
        <begin position="213"/>
        <end position="237"/>
    </location>
</feature>